<keyword evidence="3" id="KW-0349">Heme</keyword>
<keyword evidence="8" id="KW-0408">Iron</keyword>
<dbReference type="PROSITE" id="PS50255">
    <property type="entry name" value="CYTOCHROME_B5_2"/>
    <property type="match status" value="1"/>
</dbReference>
<sequence>MELPRRTDSSGSIRIFSNDEISRLREQLVQEQKVGSVEPVIERQDQEAVAQDDSLSSQETTKFIIIDDKVYDVTEFIHEHPGGYKVLSTHLGKDATDVFHAMHPASAYEVLANYYAGDLAEPSPTSTPFAHRVRELRDKLDSEGYFQSSKFFYFYKISSNMVLLFLALTILWLYGEFTAGVVTSACITGLFWQQCGWLAHDFGHHQVFQERWLNDVVIGFLGDFCLGFSLSWWKNKHNTHHAATNIHHEDPDIDTAPILFWSEHASADYFADLAEMAPKDDPLTVFLNKHVATRQTWYYWPLLSLARLSWAHASLTYSFTVGSLTKSTLVNVFERTCLLLHWAWYIGAIYSFVPSLSNQILYFFLSQAVCGWALAIVFALNHNGMPIITQEKAADMDFYEIQIVTGRNVKGGLLLDWFMGGLNYQIEHHVFPNMPRHHLKKVQPMIQALAKEYGISYHRCGFWQGTKEVLTTLDYVQKVSKKLVDRAYDY</sequence>
<dbReference type="Proteomes" id="UP000242875">
    <property type="component" value="Unassembled WGS sequence"/>
</dbReference>
<dbReference type="InterPro" id="IPR036400">
    <property type="entry name" value="Cyt_B5-like_heme/steroid_sf"/>
</dbReference>
<gene>
    <name evidence="13" type="ORF">BZG36_04302</name>
</gene>
<feature type="transmembrane region" description="Helical" evidence="11">
    <location>
        <begin position="332"/>
        <end position="353"/>
    </location>
</feature>
<dbReference type="InterPro" id="IPR001199">
    <property type="entry name" value="Cyt_B5-like_heme/steroid-bd"/>
</dbReference>
<dbReference type="EMBL" id="MVBO01000066">
    <property type="protein sequence ID" value="OZJ03834.1"/>
    <property type="molecule type" value="Genomic_DNA"/>
</dbReference>
<dbReference type="GO" id="GO:0006629">
    <property type="term" value="P:lipid metabolic process"/>
    <property type="evidence" value="ECO:0007669"/>
    <property type="project" value="UniProtKB-KW"/>
</dbReference>
<dbReference type="PANTHER" id="PTHR19353:SF88">
    <property type="entry name" value="DELTA(5) FATTY ACID DESATURASE FAT-4"/>
    <property type="match status" value="1"/>
</dbReference>
<keyword evidence="14" id="KW-1185">Reference proteome</keyword>
<dbReference type="PRINTS" id="PR00363">
    <property type="entry name" value="CYTOCHROMEB5"/>
</dbReference>
<dbReference type="CDD" id="cd03506">
    <property type="entry name" value="Delta6-FADS-like"/>
    <property type="match status" value="1"/>
</dbReference>
<accession>A0A261XZZ9</accession>
<dbReference type="Pfam" id="PF00487">
    <property type="entry name" value="FA_desaturase"/>
    <property type="match status" value="1"/>
</dbReference>
<dbReference type="InterPro" id="IPR012171">
    <property type="entry name" value="Fatty_acid_desaturase"/>
</dbReference>
<dbReference type="Gene3D" id="3.10.120.10">
    <property type="entry name" value="Cytochrome b5-like heme/steroid binding domain"/>
    <property type="match status" value="1"/>
</dbReference>
<evidence type="ECO:0000256" key="1">
    <source>
        <dbReference type="ARBA" id="ARBA00004141"/>
    </source>
</evidence>
<evidence type="ECO:0000256" key="7">
    <source>
        <dbReference type="ARBA" id="ARBA00023002"/>
    </source>
</evidence>
<dbReference type="GO" id="GO:0020037">
    <property type="term" value="F:heme binding"/>
    <property type="evidence" value="ECO:0007669"/>
    <property type="project" value="InterPro"/>
</dbReference>
<comment type="caution">
    <text evidence="13">The sequence shown here is derived from an EMBL/GenBank/DDBJ whole genome shotgun (WGS) entry which is preliminary data.</text>
</comment>
<keyword evidence="6 11" id="KW-1133">Transmembrane helix</keyword>
<evidence type="ECO:0000256" key="2">
    <source>
        <dbReference type="ARBA" id="ARBA00009295"/>
    </source>
</evidence>
<keyword evidence="9" id="KW-0443">Lipid metabolism</keyword>
<keyword evidence="7" id="KW-0560">Oxidoreductase</keyword>
<keyword evidence="10 11" id="KW-0472">Membrane</keyword>
<evidence type="ECO:0000256" key="9">
    <source>
        <dbReference type="ARBA" id="ARBA00023098"/>
    </source>
</evidence>
<evidence type="ECO:0000256" key="3">
    <source>
        <dbReference type="ARBA" id="ARBA00022617"/>
    </source>
</evidence>
<feature type="transmembrane region" description="Helical" evidence="11">
    <location>
        <begin position="359"/>
        <end position="380"/>
    </location>
</feature>
<protein>
    <recommendedName>
        <fullName evidence="12">Cytochrome b5 heme-binding domain-containing protein</fullName>
    </recommendedName>
</protein>
<dbReference type="OrthoDB" id="260091at2759"/>
<evidence type="ECO:0000256" key="5">
    <source>
        <dbReference type="ARBA" id="ARBA00022723"/>
    </source>
</evidence>
<evidence type="ECO:0000313" key="13">
    <source>
        <dbReference type="EMBL" id="OZJ03834.1"/>
    </source>
</evidence>
<organism evidence="13 14">
    <name type="scientific">Bifiguratus adelaidae</name>
    <dbReference type="NCBI Taxonomy" id="1938954"/>
    <lineage>
        <taxon>Eukaryota</taxon>
        <taxon>Fungi</taxon>
        <taxon>Fungi incertae sedis</taxon>
        <taxon>Mucoromycota</taxon>
        <taxon>Mucoromycotina</taxon>
        <taxon>Endogonomycetes</taxon>
        <taxon>Endogonales</taxon>
        <taxon>Endogonales incertae sedis</taxon>
        <taxon>Bifiguratus</taxon>
    </lineage>
</organism>
<dbReference type="GO" id="GO:0016020">
    <property type="term" value="C:membrane"/>
    <property type="evidence" value="ECO:0007669"/>
    <property type="project" value="UniProtKB-SubCell"/>
</dbReference>
<dbReference type="InterPro" id="IPR005804">
    <property type="entry name" value="FA_desaturase_dom"/>
</dbReference>
<dbReference type="AlphaFoldDB" id="A0A261XZZ9"/>
<feature type="domain" description="Cytochrome b5 heme-binding" evidence="12">
    <location>
        <begin position="41"/>
        <end position="120"/>
    </location>
</feature>
<feature type="transmembrane region" description="Helical" evidence="11">
    <location>
        <begin position="153"/>
        <end position="174"/>
    </location>
</feature>
<proteinExistence type="inferred from homology"/>
<evidence type="ECO:0000256" key="4">
    <source>
        <dbReference type="ARBA" id="ARBA00022692"/>
    </source>
</evidence>
<dbReference type="Pfam" id="PF00173">
    <property type="entry name" value="Cyt-b5"/>
    <property type="match status" value="1"/>
</dbReference>
<evidence type="ECO:0000313" key="14">
    <source>
        <dbReference type="Proteomes" id="UP000242875"/>
    </source>
</evidence>
<dbReference type="SUPFAM" id="SSF55856">
    <property type="entry name" value="Cytochrome b5-like heme/steroid binding domain"/>
    <property type="match status" value="1"/>
</dbReference>
<keyword evidence="4 11" id="KW-0812">Transmembrane</keyword>
<evidence type="ECO:0000256" key="8">
    <source>
        <dbReference type="ARBA" id="ARBA00023004"/>
    </source>
</evidence>
<dbReference type="GO" id="GO:0046872">
    <property type="term" value="F:metal ion binding"/>
    <property type="evidence" value="ECO:0007669"/>
    <property type="project" value="UniProtKB-KW"/>
</dbReference>
<keyword evidence="5" id="KW-0479">Metal-binding</keyword>
<comment type="similarity">
    <text evidence="2">Belongs to the fatty acid desaturase type 1 family.</text>
</comment>
<evidence type="ECO:0000256" key="10">
    <source>
        <dbReference type="ARBA" id="ARBA00023136"/>
    </source>
</evidence>
<feature type="transmembrane region" description="Helical" evidence="11">
    <location>
        <begin position="212"/>
        <end position="233"/>
    </location>
</feature>
<dbReference type="PANTHER" id="PTHR19353">
    <property type="entry name" value="FATTY ACID DESATURASE 2"/>
    <property type="match status" value="1"/>
</dbReference>
<name>A0A261XZZ9_9FUNG</name>
<reference evidence="13 14" key="1">
    <citation type="journal article" date="2017" name="Mycologia">
        <title>Bifiguratus adelaidae, gen. et sp. nov., a new member of Mucoromycotina in endophytic and soil-dwelling habitats.</title>
        <authorList>
            <person name="Torres-Cruz T.J."/>
            <person name="Billingsley Tobias T.L."/>
            <person name="Almatruk M."/>
            <person name="Hesse C."/>
            <person name="Kuske C.R."/>
            <person name="Desiro A."/>
            <person name="Benucci G.M."/>
            <person name="Bonito G."/>
            <person name="Stajich J.E."/>
            <person name="Dunlap C."/>
            <person name="Arnold A.E."/>
            <person name="Porras-Alfaro A."/>
        </authorList>
    </citation>
    <scope>NUCLEOTIDE SEQUENCE [LARGE SCALE GENOMIC DNA]</scope>
    <source>
        <strain evidence="13 14">AZ0501</strain>
    </source>
</reference>
<comment type="subcellular location">
    <subcellularLocation>
        <location evidence="1">Membrane</location>
        <topology evidence="1">Multi-pass membrane protein</topology>
    </subcellularLocation>
</comment>
<dbReference type="PIRSF" id="PIRSF015921">
    <property type="entry name" value="FA_sphinglp_des"/>
    <property type="match status" value="1"/>
</dbReference>
<evidence type="ECO:0000256" key="11">
    <source>
        <dbReference type="SAM" id="Phobius"/>
    </source>
</evidence>
<evidence type="ECO:0000259" key="12">
    <source>
        <dbReference type="PROSITE" id="PS50255"/>
    </source>
</evidence>
<dbReference type="SMART" id="SM01117">
    <property type="entry name" value="Cyt-b5"/>
    <property type="match status" value="1"/>
</dbReference>
<dbReference type="GO" id="GO:0016717">
    <property type="term" value="F:oxidoreductase activity, acting on paired donors, with oxidation of a pair of donors resulting in the reduction of molecular oxygen to two molecules of water"/>
    <property type="evidence" value="ECO:0007669"/>
    <property type="project" value="TreeGrafter"/>
</dbReference>
<evidence type="ECO:0000256" key="6">
    <source>
        <dbReference type="ARBA" id="ARBA00022989"/>
    </source>
</evidence>
<dbReference type="InterPro" id="IPR018506">
    <property type="entry name" value="Cyt_B5_heme-BS"/>
</dbReference>
<dbReference type="PROSITE" id="PS00191">
    <property type="entry name" value="CYTOCHROME_B5_1"/>
    <property type="match status" value="1"/>
</dbReference>